<organism evidence="2 3">
    <name type="scientific">Polytolypa hystricis (strain UAMH7299)</name>
    <dbReference type="NCBI Taxonomy" id="1447883"/>
    <lineage>
        <taxon>Eukaryota</taxon>
        <taxon>Fungi</taxon>
        <taxon>Dikarya</taxon>
        <taxon>Ascomycota</taxon>
        <taxon>Pezizomycotina</taxon>
        <taxon>Eurotiomycetes</taxon>
        <taxon>Eurotiomycetidae</taxon>
        <taxon>Onygenales</taxon>
        <taxon>Onygenales incertae sedis</taxon>
        <taxon>Polytolypa</taxon>
    </lineage>
</organism>
<dbReference type="Pfam" id="PF00004">
    <property type="entry name" value="AAA"/>
    <property type="match status" value="1"/>
</dbReference>
<dbReference type="PANTHER" id="PTHR46411">
    <property type="entry name" value="FAMILY ATPASE, PUTATIVE-RELATED"/>
    <property type="match status" value="1"/>
</dbReference>
<dbReference type="InterPro" id="IPR003593">
    <property type="entry name" value="AAA+_ATPase"/>
</dbReference>
<sequence>MEPNYSRPRVYESWENLLAYSIISIGADQRRKDLEILKNNGMDAQEMTDDDLLICCPTVRCFSFNEKCFLECALTDLREVEWSEKSFDHLQVPEDTKRTLFSLAASRLTHFRALPFDNLIKGKGCGLNVLIYGPPGLGKTFTAEGTAEQFNLPLYSISAGELIANYSDPLELDKTLDRIFKIARHFNAILLLDEADVFVEKRSAYHDQRIMMATIVLSLFSFANLNIMREFSFSPPTA</sequence>
<comment type="caution">
    <text evidence="2">The sequence shown here is derived from an EMBL/GenBank/DDBJ whole genome shotgun (WGS) entry which is preliminary data.</text>
</comment>
<reference evidence="2 3" key="1">
    <citation type="submission" date="2017-10" db="EMBL/GenBank/DDBJ databases">
        <title>Comparative genomics in systemic dimorphic fungi from Ajellomycetaceae.</title>
        <authorList>
            <person name="Munoz J.F."/>
            <person name="Mcewen J.G."/>
            <person name="Clay O.K."/>
            <person name="Cuomo C.A."/>
        </authorList>
    </citation>
    <scope>NUCLEOTIDE SEQUENCE [LARGE SCALE GENOMIC DNA]</scope>
    <source>
        <strain evidence="2 3">UAMH7299</strain>
    </source>
</reference>
<dbReference type="GO" id="GO:0016887">
    <property type="term" value="F:ATP hydrolysis activity"/>
    <property type="evidence" value="ECO:0007669"/>
    <property type="project" value="InterPro"/>
</dbReference>
<dbReference type="AlphaFoldDB" id="A0A2B7YE31"/>
<feature type="domain" description="AAA+ ATPase" evidence="1">
    <location>
        <begin position="125"/>
        <end position="237"/>
    </location>
</feature>
<dbReference type="EMBL" id="PDNA01000048">
    <property type="protein sequence ID" value="PGH19339.1"/>
    <property type="molecule type" value="Genomic_DNA"/>
</dbReference>
<dbReference type="InterPro" id="IPR027417">
    <property type="entry name" value="P-loop_NTPase"/>
</dbReference>
<dbReference type="SUPFAM" id="SSF52540">
    <property type="entry name" value="P-loop containing nucleoside triphosphate hydrolases"/>
    <property type="match status" value="1"/>
</dbReference>
<keyword evidence="3" id="KW-1185">Reference proteome</keyword>
<evidence type="ECO:0000313" key="2">
    <source>
        <dbReference type="EMBL" id="PGH19339.1"/>
    </source>
</evidence>
<dbReference type="SMART" id="SM00382">
    <property type="entry name" value="AAA"/>
    <property type="match status" value="1"/>
</dbReference>
<evidence type="ECO:0000313" key="3">
    <source>
        <dbReference type="Proteomes" id="UP000224634"/>
    </source>
</evidence>
<dbReference type="STRING" id="1447883.A0A2B7YE31"/>
<dbReference type="Gene3D" id="3.40.50.300">
    <property type="entry name" value="P-loop containing nucleotide triphosphate hydrolases"/>
    <property type="match status" value="1"/>
</dbReference>
<proteinExistence type="predicted"/>
<dbReference type="PANTHER" id="PTHR46411:SF3">
    <property type="entry name" value="AAA+ ATPASE DOMAIN-CONTAINING PROTEIN"/>
    <property type="match status" value="1"/>
</dbReference>
<gene>
    <name evidence="2" type="ORF">AJ80_03979</name>
</gene>
<dbReference type="Proteomes" id="UP000224634">
    <property type="component" value="Unassembled WGS sequence"/>
</dbReference>
<dbReference type="OrthoDB" id="4183084at2759"/>
<dbReference type="InterPro" id="IPR003959">
    <property type="entry name" value="ATPase_AAA_core"/>
</dbReference>
<accession>A0A2B7YE31</accession>
<name>A0A2B7YE31_POLH7</name>
<evidence type="ECO:0000259" key="1">
    <source>
        <dbReference type="SMART" id="SM00382"/>
    </source>
</evidence>
<dbReference type="GO" id="GO:0005524">
    <property type="term" value="F:ATP binding"/>
    <property type="evidence" value="ECO:0007669"/>
    <property type="project" value="InterPro"/>
</dbReference>
<protein>
    <recommendedName>
        <fullName evidence="1">AAA+ ATPase domain-containing protein</fullName>
    </recommendedName>
</protein>